<keyword evidence="2" id="KW-1185">Reference proteome</keyword>
<sequence>MTTLIVFILVGGASLSTAVWLGLRGTKGGREFLRRAGEEDVQK</sequence>
<dbReference type="EMBL" id="JBHUGA010000009">
    <property type="protein sequence ID" value="MFD1845831.1"/>
    <property type="molecule type" value="Genomic_DNA"/>
</dbReference>
<dbReference type="Proteomes" id="UP001597307">
    <property type="component" value="Unassembled WGS sequence"/>
</dbReference>
<comment type="caution">
    <text evidence="1">The sequence shown here is derived from an EMBL/GenBank/DDBJ whole genome shotgun (WGS) entry which is preliminary data.</text>
</comment>
<evidence type="ECO:0000313" key="2">
    <source>
        <dbReference type="Proteomes" id="UP001597307"/>
    </source>
</evidence>
<gene>
    <name evidence="1" type="ORF">ACFSFX_04395</name>
</gene>
<dbReference type="RefSeq" id="WP_343878051.1">
    <property type="nucleotide sequence ID" value="NZ_BAAAIJ010000009.1"/>
</dbReference>
<organism evidence="1 2">
    <name type="scientific">Arthrobacter flavus</name>
    <dbReference type="NCBI Taxonomy" id="95172"/>
    <lineage>
        <taxon>Bacteria</taxon>
        <taxon>Bacillati</taxon>
        <taxon>Actinomycetota</taxon>
        <taxon>Actinomycetes</taxon>
        <taxon>Micrococcales</taxon>
        <taxon>Micrococcaceae</taxon>
        <taxon>Arthrobacter</taxon>
    </lineage>
</organism>
<name>A0ABW4Q648_9MICC</name>
<proteinExistence type="predicted"/>
<reference evidence="2" key="1">
    <citation type="journal article" date="2019" name="Int. J. Syst. Evol. Microbiol.">
        <title>The Global Catalogue of Microorganisms (GCM) 10K type strain sequencing project: providing services to taxonomists for standard genome sequencing and annotation.</title>
        <authorList>
            <consortium name="The Broad Institute Genomics Platform"/>
            <consortium name="The Broad Institute Genome Sequencing Center for Infectious Disease"/>
            <person name="Wu L."/>
            <person name="Ma J."/>
        </authorList>
    </citation>
    <scope>NUCLEOTIDE SEQUENCE [LARGE SCALE GENOMIC DNA]</scope>
    <source>
        <strain evidence="2">JCM 11496</strain>
    </source>
</reference>
<accession>A0ABW4Q648</accession>
<evidence type="ECO:0000313" key="1">
    <source>
        <dbReference type="EMBL" id="MFD1845831.1"/>
    </source>
</evidence>
<protein>
    <submittedName>
        <fullName evidence="1">Uncharacterized protein</fullName>
    </submittedName>
</protein>